<comment type="caution">
    <text evidence="1">The sequence shown here is derived from an EMBL/GenBank/DDBJ whole genome shotgun (WGS) entry which is preliminary data.</text>
</comment>
<reference evidence="1 2" key="1">
    <citation type="submission" date="2018-09" db="EMBL/GenBank/DDBJ databases">
        <title>Comparative genomics of Leucobacter spp.</title>
        <authorList>
            <person name="Reis A.C."/>
            <person name="Kolvenbach B.A."/>
            <person name="Corvini P.F.X."/>
            <person name="Nunes O.C."/>
        </authorList>
    </citation>
    <scope>NUCLEOTIDE SEQUENCE [LARGE SCALE GENOMIC DNA]</scope>
    <source>
        <strain evidence="1 2">TAN 31504</strain>
    </source>
</reference>
<evidence type="ECO:0000313" key="2">
    <source>
        <dbReference type="Proteomes" id="UP001645859"/>
    </source>
</evidence>
<proteinExistence type="predicted"/>
<accession>A0ABS1SFE6</accession>
<evidence type="ECO:0008006" key="3">
    <source>
        <dbReference type="Google" id="ProtNLM"/>
    </source>
</evidence>
<dbReference type="EMBL" id="QYAC01000002">
    <property type="protein sequence ID" value="MBL3678752.1"/>
    <property type="molecule type" value="Genomic_DNA"/>
</dbReference>
<dbReference type="RefSeq" id="WP_202343995.1">
    <property type="nucleotide sequence ID" value="NZ_BAAAPI010000008.1"/>
</dbReference>
<organism evidence="1 2">
    <name type="scientific">Leucobacter chromiireducens subsp. solipictus</name>
    <dbReference type="NCBI Taxonomy" id="398235"/>
    <lineage>
        <taxon>Bacteria</taxon>
        <taxon>Bacillati</taxon>
        <taxon>Actinomycetota</taxon>
        <taxon>Actinomycetes</taxon>
        <taxon>Micrococcales</taxon>
        <taxon>Microbacteriaceae</taxon>
        <taxon>Leucobacter</taxon>
    </lineage>
</organism>
<keyword evidence="2" id="KW-1185">Reference proteome</keyword>
<protein>
    <recommendedName>
        <fullName evidence="3">Glutaminase</fullName>
    </recommendedName>
</protein>
<dbReference type="Proteomes" id="UP001645859">
    <property type="component" value="Unassembled WGS sequence"/>
</dbReference>
<name>A0ABS1SFE6_9MICO</name>
<gene>
    <name evidence="1" type="ORF">D3230_05500</name>
</gene>
<sequence length="187" mass="20081">MTAAQDFEAALSRATDACADTAAGLAAAGIPPEHLARVVTPRKILLWARPDTMQEFGSAWRLGTVLLGTDARLYAAGRATRAAERGRPGYQSVSREERREIAAAALRGGIPAGEPVNFDATPIPLRDSEILPDARLAELLADPELPVGYSAGEIRVRWRAGAPLEGAPSLADFLRERAELLRHPRPE</sequence>
<evidence type="ECO:0000313" key="1">
    <source>
        <dbReference type="EMBL" id="MBL3678752.1"/>
    </source>
</evidence>